<name>A0AAW9CTC6_BURTH</name>
<protein>
    <submittedName>
        <fullName evidence="1">Uncharacterized protein</fullName>
    </submittedName>
</protein>
<accession>A0AAW9CTC6</accession>
<reference evidence="1" key="1">
    <citation type="submission" date="2018-08" db="EMBL/GenBank/DDBJ databases">
        <title>Identification of Burkholderia cepacia strains that express a Burkholderia pseudomallei-like capsular polysaccharide.</title>
        <authorList>
            <person name="Burtnick M.N."/>
            <person name="Vongsouvath M."/>
            <person name="Newton P."/>
            <person name="Wuthiekanun V."/>
            <person name="Limmathurotsakul D."/>
            <person name="Brett P.J."/>
            <person name="Chantratita N."/>
            <person name="Dance D.A."/>
        </authorList>
    </citation>
    <scope>NUCLEOTIDE SEQUENCE</scope>
    <source>
        <strain evidence="1">SBXCC001</strain>
    </source>
</reference>
<proteinExistence type="predicted"/>
<evidence type="ECO:0000313" key="1">
    <source>
        <dbReference type="EMBL" id="MDW9251049.1"/>
    </source>
</evidence>
<sequence length="37" mass="4309">MAARRRAPVFRVARIARSRDRALFWPGDESTILPIKK</sequence>
<evidence type="ECO:0000313" key="2">
    <source>
        <dbReference type="Proteomes" id="UP001272137"/>
    </source>
</evidence>
<comment type="caution">
    <text evidence="1">The sequence shown here is derived from an EMBL/GenBank/DDBJ whole genome shotgun (WGS) entry which is preliminary data.</text>
</comment>
<dbReference type="Proteomes" id="UP001272137">
    <property type="component" value="Unassembled WGS sequence"/>
</dbReference>
<dbReference type="AlphaFoldDB" id="A0AAW9CTC6"/>
<gene>
    <name evidence="1" type="ORF">C7S16_5356</name>
</gene>
<dbReference type="EMBL" id="QXCT01000001">
    <property type="protein sequence ID" value="MDW9251049.1"/>
    <property type="molecule type" value="Genomic_DNA"/>
</dbReference>
<organism evidence="1 2">
    <name type="scientific">Burkholderia thailandensis</name>
    <dbReference type="NCBI Taxonomy" id="57975"/>
    <lineage>
        <taxon>Bacteria</taxon>
        <taxon>Pseudomonadati</taxon>
        <taxon>Pseudomonadota</taxon>
        <taxon>Betaproteobacteria</taxon>
        <taxon>Burkholderiales</taxon>
        <taxon>Burkholderiaceae</taxon>
        <taxon>Burkholderia</taxon>
        <taxon>pseudomallei group</taxon>
    </lineage>
</organism>